<feature type="compositionally biased region" description="Polar residues" evidence="8">
    <location>
        <begin position="82"/>
        <end position="98"/>
    </location>
</feature>
<evidence type="ECO:0000313" key="10">
    <source>
        <dbReference type="EMBL" id="NXI07580.1"/>
    </source>
</evidence>
<dbReference type="GO" id="GO:0000978">
    <property type="term" value="F:RNA polymerase II cis-regulatory region sequence-specific DNA binding"/>
    <property type="evidence" value="ECO:0007669"/>
    <property type="project" value="TreeGrafter"/>
</dbReference>
<dbReference type="InterPro" id="IPR036236">
    <property type="entry name" value="Znf_C2H2_sf"/>
</dbReference>
<dbReference type="PANTHER" id="PTHR23226:SF416">
    <property type="entry name" value="FI01424P"/>
    <property type="match status" value="1"/>
</dbReference>
<feature type="non-terminal residue" evidence="10">
    <location>
        <position position="1"/>
    </location>
</feature>
<comment type="subcellular location">
    <subcellularLocation>
        <location evidence="1">Nucleus</location>
    </subcellularLocation>
</comment>
<dbReference type="InterPro" id="IPR013087">
    <property type="entry name" value="Znf_C2H2_type"/>
</dbReference>
<evidence type="ECO:0000313" key="11">
    <source>
        <dbReference type="Proteomes" id="UP000530962"/>
    </source>
</evidence>
<reference evidence="10 11" key="1">
    <citation type="submission" date="2019-09" db="EMBL/GenBank/DDBJ databases">
        <title>Bird 10,000 Genomes (B10K) Project - Family phase.</title>
        <authorList>
            <person name="Zhang G."/>
        </authorList>
    </citation>
    <scope>NUCLEOTIDE SEQUENCE [LARGE SCALE GENOMIC DNA]</scope>
    <source>
        <strain evidence="10">B10K-DU-001-26</strain>
        <tissue evidence="10">Muscle</tissue>
    </source>
</reference>
<evidence type="ECO:0000256" key="5">
    <source>
        <dbReference type="ARBA" id="ARBA00022833"/>
    </source>
</evidence>
<name>A0A7K9Q7H1_IRECY</name>
<feature type="compositionally biased region" description="Basic and acidic residues" evidence="8">
    <location>
        <begin position="52"/>
        <end position="63"/>
    </location>
</feature>
<feature type="region of interest" description="Disordered" evidence="8">
    <location>
        <begin position="1"/>
        <end position="98"/>
    </location>
</feature>
<feature type="compositionally biased region" description="Polar residues" evidence="8">
    <location>
        <begin position="11"/>
        <end position="38"/>
    </location>
</feature>
<dbReference type="PROSITE" id="PS00028">
    <property type="entry name" value="ZINC_FINGER_C2H2_1"/>
    <property type="match status" value="1"/>
</dbReference>
<dbReference type="Gene3D" id="3.30.160.60">
    <property type="entry name" value="Classic Zinc Finger"/>
    <property type="match status" value="2"/>
</dbReference>
<keyword evidence="5" id="KW-0862">Zinc</keyword>
<dbReference type="PROSITE" id="PS50157">
    <property type="entry name" value="ZINC_FINGER_C2H2_2"/>
    <property type="match status" value="2"/>
</dbReference>
<dbReference type="AlphaFoldDB" id="A0A7K9Q7H1"/>
<comment type="caution">
    <text evidence="10">The sequence shown here is derived from an EMBL/GenBank/DDBJ whole genome shotgun (WGS) entry which is preliminary data.</text>
</comment>
<organism evidence="10 11">
    <name type="scientific">Irena cyanogastra</name>
    <name type="common">Philippine fairy-bluebird</name>
    <dbReference type="NCBI Taxonomy" id="175120"/>
    <lineage>
        <taxon>Eukaryota</taxon>
        <taxon>Metazoa</taxon>
        <taxon>Chordata</taxon>
        <taxon>Craniata</taxon>
        <taxon>Vertebrata</taxon>
        <taxon>Euteleostomi</taxon>
        <taxon>Archelosauria</taxon>
        <taxon>Archosauria</taxon>
        <taxon>Dinosauria</taxon>
        <taxon>Saurischia</taxon>
        <taxon>Theropoda</taxon>
        <taxon>Coelurosauria</taxon>
        <taxon>Aves</taxon>
        <taxon>Neognathae</taxon>
        <taxon>Neoaves</taxon>
        <taxon>Telluraves</taxon>
        <taxon>Australaves</taxon>
        <taxon>Passeriformes</taxon>
        <taxon>Corvoidea</taxon>
        <taxon>Irenidae</taxon>
        <taxon>Irena</taxon>
    </lineage>
</organism>
<proteinExistence type="predicted"/>
<evidence type="ECO:0000256" key="1">
    <source>
        <dbReference type="ARBA" id="ARBA00004123"/>
    </source>
</evidence>
<evidence type="ECO:0000256" key="8">
    <source>
        <dbReference type="SAM" id="MobiDB-lite"/>
    </source>
</evidence>
<evidence type="ECO:0000256" key="2">
    <source>
        <dbReference type="ARBA" id="ARBA00022723"/>
    </source>
</evidence>
<dbReference type="FunFam" id="3.30.160.60:FF:000396">
    <property type="entry name" value="Zinc finger protein"/>
    <property type="match status" value="1"/>
</dbReference>
<evidence type="ECO:0000256" key="7">
    <source>
        <dbReference type="PROSITE-ProRule" id="PRU00042"/>
    </source>
</evidence>
<evidence type="ECO:0000256" key="3">
    <source>
        <dbReference type="ARBA" id="ARBA00022737"/>
    </source>
</evidence>
<evidence type="ECO:0000256" key="4">
    <source>
        <dbReference type="ARBA" id="ARBA00022771"/>
    </source>
</evidence>
<keyword evidence="3" id="KW-0677">Repeat</keyword>
<keyword evidence="2" id="KW-0479">Metal-binding</keyword>
<feature type="domain" description="C2H2-type" evidence="9">
    <location>
        <begin position="60"/>
        <end position="87"/>
    </location>
</feature>
<feature type="non-terminal residue" evidence="10">
    <location>
        <position position="98"/>
    </location>
</feature>
<dbReference type="Pfam" id="PF00096">
    <property type="entry name" value="zf-C2H2"/>
    <property type="match status" value="2"/>
</dbReference>
<feature type="domain" description="C2H2-type" evidence="9">
    <location>
        <begin position="4"/>
        <end position="31"/>
    </location>
</feature>
<dbReference type="GO" id="GO:0005634">
    <property type="term" value="C:nucleus"/>
    <property type="evidence" value="ECO:0007669"/>
    <property type="project" value="UniProtKB-SubCell"/>
</dbReference>
<gene>
    <name evidence="10" type="primary">Znf572</name>
    <name evidence="10" type="ORF">IRECYA_R16260</name>
</gene>
<dbReference type="EMBL" id="VWZV01001522">
    <property type="protein sequence ID" value="NXI07580.1"/>
    <property type="molecule type" value="Genomic_DNA"/>
</dbReference>
<dbReference type="SUPFAM" id="SSF57667">
    <property type="entry name" value="beta-beta-alpha zinc fingers"/>
    <property type="match status" value="1"/>
</dbReference>
<keyword evidence="4 7" id="KW-0863">Zinc-finger</keyword>
<sequence length="98" mass="10278">EKPHKCGECGHSSTLSSSLVAHQRSHTGQPQGSEGQRPSQVGQGGGQSSEVEVQHGEKPHKCGECGQSFTLRSSLVAHQRSHTGQPQGSEGQRPSQVG</sequence>
<dbReference type="GO" id="GO:0000981">
    <property type="term" value="F:DNA-binding transcription factor activity, RNA polymerase II-specific"/>
    <property type="evidence" value="ECO:0007669"/>
    <property type="project" value="TreeGrafter"/>
</dbReference>
<dbReference type="SMART" id="SM00355">
    <property type="entry name" value="ZnF_C2H2"/>
    <property type="match status" value="2"/>
</dbReference>
<keyword evidence="6" id="KW-0539">Nucleus</keyword>
<dbReference type="PANTHER" id="PTHR23226">
    <property type="entry name" value="ZINC FINGER AND SCAN DOMAIN-CONTAINING"/>
    <property type="match status" value="1"/>
</dbReference>
<evidence type="ECO:0000259" key="9">
    <source>
        <dbReference type="PROSITE" id="PS50157"/>
    </source>
</evidence>
<accession>A0A7K9Q7H1</accession>
<protein>
    <submittedName>
        <fullName evidence="10">ZN572 protein</fullName>
    </submittedName>
</protein>
<dbReference type="FunFam" id="3.30.160.60:FF:000873">
    <property type="entry name" value="Zinc finger protein 841"/>
    <property type="match status" value="1"/>
</dbReference>
<dbReference type="GO" id="GO:0008270">
    <property type="term" value="F:zinc ion binding"/>
    <property type="evidence" value="ECO:0007669"/>
    <property type="project" value="UniProtKB-KW"/>
</dbReference>
<evidence type="ECO:0000256" key="6">
    <source>
        <dbReference type="ARBA" id="ARBA00023242"/>
    </source>
</evidence>
<keyword evidence="11" id="KW-1185">Reference proteome</keyword>
<dbReference type="Proteomes" id="UP000530962">
    <property type="component" value="Unassembled WGS sequence"/>
</dbReference>